<dbReference type="AlphaFoldDB" id="A0A1J1HN22"/>
<dbReference type="EMBL" id="CVRI01000010">
    <property type="protein sequence ID" value="CRK88914.1"/>
    <property type="molecule type" value="Genomic_DNA"/>
</dbReference>
<gene>
    <name evidence="1" type="ORF">CLUMA_CG002746</name>
</gene>
<organism evidence="1 2">
    <name type="scientific">Clunio marinus</name>
    <dbReference type="NCBI Taxonomy" id="568069"/>
    <lineage>
        <taxon>Eukaryota</taxon>
        <taxon>Metazoa</taxon>
        <taxon>Ecdysozoa</taxon>
        <taxon>Arthropoda</taxon>
        <taxon>Hexapoda</taxon>
        <taxon>Insecta</taxon>
        <taxon>Pterygota</taxon>
        <taxon>Neoptera</taxon>
        <taxon>Endopterygota</taxon>
        <taxon>Diptera</taxon>
        <taxon>Nematocera</taxon>
        <taxon>Chironomoidea</taxon>
        <taxon>Chironomidae</taxon>
        <taxon>Clunio</taxon>
    </lineage>
</organism>
<protein>
    <submittedName>
        <fullName evidence="1">CLUMA_CG002746, isoform A</fullName>
    </submittedName>
</protein>
<evidence type="ECO:0000313" key="1">
    <source>
        <dbReference type="EMBL" id="CRK88914.1"/>
    </source>
</evidence>
<sequence length="75" mass="8568">MKLLKFITWKIRLTSLNVIITTVKPSLANLHMNSKPPSSIETAQETNPSEFNLNTFMHHHFYLLMLSQLPITGST</sequence>
<proteinExistence type="predicted"/>
<dbReference type="Proteomes" id="UP000183832">
    <property type="component" value="Unassembled WGS sequence"/>
</dbReference>
<reference evidence="1 2" key="1">
    <citation type="submission" date="2015-04" db="EMBL/GenBank/DDBJ databases">
        <authorList>
            <person name="Syromyatnikov M.Y."/>
            <person name="Popov V.N."/>
        </authorList>
    </citation>
    <scope>NUCLEOTIDE SEQUENCE [LARGE SCALE GENOMIC DNA]</scope>
</reference>
<accession>A0A1J1HN22</accession>
<keyword evidence="2" id="KW-1185">Reference proteome</keyword>
<name>A0A1J1HN22_9DIPT</name>
<evidence type="ECO:0000313" key="2">
    <source>
        <dbReference type="Proteomes" id="UP000183832"/>
    </source>
</evidence>